<keyword evidence="2" id="KW-1185">Reference proteome</keyword>
<evidence type="ECO:0000313" key="2">
    <source>
        <dbReference type="Proteomes" id="UP001055811"/>
    </source>
</evidence>
<proteinExistence type="predicted"/>
<comment type="caution">
    <text evidence="1">The sequence shown here is derived from an EMBL/GenBank/DDBJ whole genome shotgun (WGS) entry which is preliminary data.</text>
</comment>
<protein>
    <submittedName>
        <fullName evidence="1">Uncharacterized protein</fullName>
    </submittedName>
</protein>
<gene>
    <name evidence="1" type="ORF">L2E82_09024</name>
</gene>
<accession>A0ACB9G7Y7</accession>
<organism evidence="1 2">
    <name type="scientific">Cichorium intybus</name>
    <name type="common">Chicory</name>
    <dbReference type="NCBI Taxonomy" id="13427"/>
    <lineage>
        <taxon>Eukaryota</taxon>
        <taxon>Viridiplantae</taxon>
        <taxon>Streptophyta</taxon>
        <taxon>Embryophyta</taxon>
        <taxon>Tracheophyta</taxon>
        <taxon>Spermatophyta</taxon>
        <taxon>Magnoliopsida</taxon>
        <taxon>eudicotyledons</taxon>
        <taxon>Gunneridae</taxon>
        <taxon>Pentapetalae</taxon>
        <taxon>asterids</taxon>
        <taxon>campanulids</taxon>
        <taxon>Asterales</taxon>
        <taxon>Asteraceae</taxon>
        <taxon>Cichorioideae</taxon>
        <taxon>Cichorieae</taxon>
        <taxon>Cichoriinae</taxon>
        <taxon>Cichorium</taxon>
    </lineage>
</organism>
<reference evidence="2" key="1">
    <citation type="journal article" date="2022" name="Mol. Ecol. Resour.">
        <title>The genomes of chicory, endive, great burdock and yacon provide insights into Asteraceae palaeo-polyploidization history and plant inulin production.</title>
        <authorList>
            <person name="Fan W."/>
            <person name="Wang S."/>
            <person name="Wang H."/>
            <person name="Wang A."/>
            <person name="Jiang F."/>
            <person name="Liu H."/>
            <person name="Zhao H."/>
            <person name="Xu D."/>
            <person name="Zhang Y."/>
        </authorList>
    </citation>
    <scope>NUCLEOTIDE SEQUENCE [LARGE SCALE GENOMIC DNA]</scope>
    <source>
        <strain evidence="2">cv. Punajuju</strain>
    </source>
</reference>
<sequence length="255" mass="30008">MSEDSVNSPSPPPTPIPESFRKFSLNMNKLTGLNYVDWICQWRLVMRYVDKEYIVDFPLPSLPKHGVTQQLINHHNLLIDEDEDVRLLMLLTIDRAIRRDFEFLGPHELIQLVEERFQEPVRQEKLRICKRLGKTRLRKGHNVSAHTLKIEGYLGYKLGHPLSQEANVNGLLASLTEEYEPFIQIYRQRDLHKTFMEMHTMLTLYESLVEMHSSGLSPALKQIKNPSRRILRCHKLGIHRVGYRHRIIRKRSKAK</sequence>
<dbReference type="Proteomes" id="UP001055811">
    <property type="component" value="Linkage Group LG02"/>
</dbReference>
<evidence type="ECO:0000313" key="1">
    <source>
        <dbReference type="EMBL" id="KAI3779331.1"/>
    </source>
</evidence>
<reference evidence="1 2" key="2">
    <citation type="journal article" date="2022" name="Mol. Ecol. Resour.">
        <title>The genomes of chicory, endive, great burdock and yacon provide insights into Asteraceae paleo-polyploidization history and plant inulin production.</title>
        <authorList>
            <person name="Fan W."/>
            <person name="Wang S."/>
            <person name="Wang H."/>
            <person name="Wang A."/>
            <person name="Jiang F."/>
            <person name="Liu H."/>
            <person name="Zhao H."/>
            <person name="Xu D."/>
            <person name="Zhang Y."/>
        </authorList>
    </citation>
    <scope>NUCLEOTIDE SEQUENCE [LARGE SCALE GENOMIC DNA]</scope>
    <source>
        <strain evidence="2">cv. Punajuju</strain>
        <tissue evidence="1">Leaves</tissue>
    </source>
</reference>
<name>A0ACB9G7Y7_CICIN</name>
<dbReference type="EMBL" id="CM042010">
    <property type="protein sequence ID" value="KAI3779331.1"/>
    <property type="molecule type" value="Genomic_DNA"/>
</dbReference>